<dbReference type="SUPFAM" id="SSF48452">
    <property type="entry name" value="TPR-like"/>
    <property type="match status" value="1"/>
</dbReference>
<sequence>MNKILLALLFVLLQFSSMSQNKELRKMYSKGKYDQLIEKAQILLAEKESDPYLNSILGRAYTNSKQFKMAIPYLEKSMNSDLASGEIKAISKAYLAKCYFVMGEEQKAVRYLKECQNGSESKEASRYAHRYLNLFQSGVYYKAWELVETDHIRFHFQDKAKLKDADAYMERMQVNYQRIVSFFDMNPSKKVDIFIWNDRNEAFRKFNKPVGFFNSDLCTVNVWDQELNGYELCHMLSQVALQPKFKSMMLNKGLGVYFDTMDKNLFAIARNRIPKEKFSLLELWEEPTRYERNLSYPVGAAFIEFLLNKEGKSKLKQFLKVQTIKNGQEVYPDFEQLVKTFESMLMR</sequence>
<dbReference type="InterPro" id="IPR011990">
    <property type="entry name" value="TPR-like_helical_dom_sf"/>
</dbReference>
<evidence type="ECO:0000256" key="1">
    <source>
        <dbReference type="SAM" id="SignalP"/>
    </source>
</evidence>
<dbReference type="Gene3D" id="1.25.40.10">
    <property type="entry name" value="Tetratricopeptide repeat domain"/>
    <property type="match status" value="1"/>
</dbReference>
<dbReference type="EMBL" id="RZNH01000007">
    <property type="protein sequence ID" value="NOU59401.1"/>
    <property type="molecule type" value="Genomic_DNA"/>
</dbReference>
<evidence type="ECO:0000313" key="3">
    <source>
        <dbReference type="Proteomes" id="UP000732105"/>
    </source>
</evidence>
<accession>A0ABX1WTX0</accession>
<dbReference type="RefSeq" id="WP_171594680.1">
    <property type="nucleotide sequence ID" value="NZ_RZNH01000007.1"/>
</dbReference>
<name>A0ABX1WTX0_9BACT</name>
<protein>
    <recommendedName>
        <fullName evidence="4">Tetratricopeptide repeat protein</fullName>
    </recommendedName>
</protein>
<comment type="caution">
    <text evidence="2">The sequence shown here is derived from an EMBL/GenBank/DDBJ whole genome shotgun (WGS) entry which is preliminary data.</text>
</comment>
<keyword evidence="1" id="KW-0732">Signal</keyword>
<feature type="signal peptide" evidence="1">
    <location>
        <begin position="1"/>
        <end position="21"/>
    </location>
</feature>
<proteinExistence type="predicted"/>
<feature type="chain" id="PRO_5046128945" description="Tetratricopeptide repeat protein" evidence="1">
    <location>
        <begin position="22"/>
        <end position="347"/>
    </location>
</feature>
<gene>
    <name evidence="2" type="ORF">ELS83_06200</name>
</gene>
<dbReference type="Proteomes" id="UP000732105">
    <property type="component" value="Unassembled WGS sequence"/>
</dbReference>
<evidence type="ECO:0000313" key="2">
    <source>
        <dbReference type="EMBL" id="NOU59401.1"/>
    </source>
</evidence>
<evidence type="ECO:0008006" key="4">
    <source>
        <dbReference type="Google" id="ProtNLM"/>
    </source>
</evidence>
<organism evidence="2 3">
    <name type="scientific">Marinifilum caeruleilacunae</name>
    <dbReference type="NCBI Taxonomy" id="2499076"/>
    <lineage>
        <taxon>Bacteria</taxon>
        <taxon>Pseudomonadati</taxon>
        <taxon>Bacteroidota</taxon>
        <taxon>Bacteroidia</taxon>
        <taxon>Marinilabiliales</taxon>
        <taxon>Marinifilaceae</taxon>
    </lineage>
</organism>
<keyword evidence="3" id="KW-1185">Reference proteome</keyword>
<reference evidence="2 3" key="1">
    <citation type="submission" date="2018-12" db="EMBL/GenBank/DDBJ databases">
        <title>Marinifilum JC070 sp. nov., a marine bacterium isolated from Yongle Blue Hole in the South China Sea.</title>
        <authorList>
            <person name="Fu T."/>
        </authorList>
    </citation>
    <scope>NUCLEOTIDE SEQUENCE [LARGE SCALE GENOMIC DNA]</scope>
    <source>
        <strain evidence="2 3">JC070</strain>
    </source>
</reference>